<keyword evidence="1" id="KW-0812">Transmembrane</keyword>
<dbReference type="EMBL" id="KV419447">
    <property type="protein sequence ID" value="KZS87575.1"/>
    <property type="molecule type" value="Genomic_DNA"/>
</dbReference>
<reference evidence="2 3" key="1">
    <citation type="journal article" date="2016" name="Mol. Biol. Evol.">
        <title>Comparative Genomics of Early-Diverging Mushroom-Forming Fungi Provides Insights into the Origins of Lignocellulose Decay Capabilities.</title>
        <authorList>
            <person name="Nagy L.G."/>
            <person name="Riley R."/>
            <person name="Tritt A."/>
            <person name="Adam C."/>
            <person name="Daum C."/>
            <person name="Floudas D."/>
            <person name="Sun H."/>
            <person name="Yadav J.S."/>
            <person name="Pangilinan J."/>
            <person name="Larsson K.H."/>
            <person name="Matsuura K."/>
            <person name="Barry K."/>
            <person name="Labutti K."/>
            <person name="Kuo R."/>
            <person name="Ohm R.A."/>
            <person name="Bhattacharya S.S."/>
            <person name="Shirouzu T."/>
            <person name="Yoshinaga Y."/>
            <person name="Martin F.M."/>
            <person name="Grigoriev I.V."/>
            <person name="Hibbett D.S."/>
        </authorList>
    </citation>
    <scope>NUCLEOTIDE SEQUENCE [LARGE SCALE GENOMIC DNA]</scope>
    <source>
        <strain evidence="2 3">HHB9708</strain>
    </source>
</reference>
<gene>
    <name evidence="2" type="ORF">SISNIDRAFT_490926</name>
</gene>
<proteinExistence type="predicted"/>
<dbReference type="Proteomes" id="UP000076722">
    <property type="component" value="Unassembled WGS sequence"/>
</dbReference>
<dbReference type="AlphaFoldDB" id="A0A164NCD7"/>
<feature type="transmembrane region" description="Helical" evidence="1">
    <location>
        <begin position="68"/>
        <end position="89"/>
    </location>
</feature>
<keyword evidence="1" id="KW-1133">Transmembrane helix</keyword>
<evidence type="ECO:0000256" key="1">
    <source>
        <dbReference type="SAM" id="Phobius"/>
    </source>
</evidence>
<keyword evidence="1" id="KW-0472">Membrane</keyword>
<accession>A0A164NCD7</accession>
<protein>
    <submittedName>
        <fullName evidence="2">Uncharacterized protein</fullName>
    </submittedName>
</protein>
<evidence type="ECO:0000313" key="3">
    <source>
        <dbReference type="Proteomes" id="UP000076722"/>
    </source>
</evidence>
<sequence>MPPSKHSNHLTFENGSQGDTRDPSFSVVFRWANRYENAAEKSGYSLQGSAIRPIHENLKYPFVASGRCIYLLWITFVLLPTSALVAYSVPTEEARHSTTFSEPEHHTYTSAPTHASPIIVYTSRILQQTDQETFSQLKLFINPPSCHSSILKGDSSTPTPNIPISQWSSWSPALKFIPHKSAISFFIRNCSFK</sequence>
<organism evidence="2 3">
    <name type="scientific">Sistotremastrum niveocremeum HHB9708</name>
    <dbReference type="NCBI Taxonomy" id="1314777"/>
    <lineage>
        <taxon>Eukaryota</taxon>
        <taxon>Fungi</taxon>
        <taxon>Dikarya</taxon>
        <taxon>Basidiomycota</taxon>
        <taxon>Agaricomycotina</taxon>
        <taxon>Agaricomycetes</taxon>
        <taxon>Sistotremastrales</taxon>
        <taxon>Sistotremastraceae</taxon>
        <taxon>Sertulicium</taxon>
        <taxon>Sertulicium niveocremeum</taxon>
    </lineage>
</organism>
<name>A0A164NCD7_9AGAM</name>
<keyword evidence="3" id="KW-1185">Reference proteome</keyword>
<evidence type="ECO:0000313" key="2">
    <source>
        <dbReference type="EMBL" id="KZS87575.1"/>
    </source>
</evidence>